<feature type="non-terminal residue" evidence="1">
    <location>
        <position position="1"/>
    </location>
</feature>
<comment type="caution">
    <text evidence="1">The sequence shown here is derived from an EMBL/GenBank/DDBJ whole genome shotgun (WGS) entry which is preliminary data.</text>
</comment>
<sequence>VDCDSPEAVYRVGKRLDSASGACPDGEYSELTSGESLKLCLMLNAHEGDCFTTMAAGRNQTHQRVPCEGHAEYQVRKVVVGRQDRSLCDQGNVVASYSEPAMTVCLMPRT</sequence>
<dbReference type="Proteomes" id="UP001597045">
    <property type="component" value="Unassembled WGS sequence"/>
</dbReference>
<organism evidence="1 2">
    <name type="scientific">Kibdelosporangium lantanae</name>
    <dbReference type="NCBI Taxonomy" id="1497396"/>
    <lineage>
        <taxon>Bacteria</taxon>
        <taxon>Bacillati</taxon>
        <taxon>Actinomycetota</taxon>
        <taxon>Actinomycetes</taxon>
        <taxon>Pseudonocardiales</taxon>
        <taxon>Pseudonocardiaceae</taxon>
        <taxon>Kibdelosporangium</taxon>
    </lineage>
</organism>
<name>A0ABW3M5I6_9PSEU</name>
<reference evidence="2" key="1">
    <citation type="journal article" date="2019" name="Int. J. Syst. Evol. Microbiol.">
        <title>The Global Catalogue of Microorganisms (GCM) 10K type strain sequencing project: providing services to taxonomists for standard genome sequencing and annotation.</title>
        <authorList>
            <consortium name="The Broad Institute Genomics Platform"/>
            <consortium name="The Broad Institute Genome Sequencing Center for Infectious Disease"/>
            <person name="Wu L."/>
            <person name="Ma J."/>
        </authorList>
    </citation>
    <scope>NUCLEOTIDE SEQUENCE [LARGE SCALE GENOMIC DNA]</scope>
    <source>
        <strain evidence="2">JCM 31486</strain>
    </source>
</reference>
<evidence type="ECO:0000313" key="1">
    <source>
        <dbReference type="EMBL" id="MFD1045902.1"/>
    </source>
</evidence>
<dbReference type="EMBL" id="JBHTIS010000449">
    <property type="protein sequence ID" value="MFD1045902.1"/>
    <property type="molecule type" value="Genomic_DNA"/>
</dbReference>
<gene>
    <name evidence="1" type="ORF">ACFQ1S_10165</name>
</gene>
<protein>
    <submittedName>
        <fullName evidence="1">Uncharacterized protein</fullName>
    </submittedName>
</protein>
<accession>A0ABW3M5I6</accession>
<proteinExistence type="predicted"/>
<evidence type="ECO:0000313" key="2">
    <source>
        <dbReference type="Proteomes" id="UP001597045"/>
    </source>
</evidence>
<keyword evidence="2" id="KW-1185">Reference proteome</keyword>